<accession>A0A1B2IVD3</accession>
<reference evidence="2 3" key="1">
    <citation type="submission" date="2016-03" db="EMBL/GenBank/DDBJ databases">
        <title>Pediococcus and Lactobacillus from brewery environment - whole genome sequencing and assembly.</title>
        <authorList>
            <person name="Behr J."/>
            <person name="Geissler A.J."/>
            <person name="Vogel R.F."/>
        </authorList>
    </citation>
    <scope>NUCLEOTIDE SEQUENCE [LARGE SCALE GENOMIC DNA]</scope>
    <source>
        <strain evidence="2 3">TMW 1.1995</strain>
    </source>
</reference>
<evidence type="ECO:0000256" key="1">
    <source>
        <dbReference type="SAM" id="SignalP"/>
    </source>
</evidence>
<dbReference type="OrthoDB" id="2329257at2"/>
<evidence type="ECO:0008006" key="4">
    <source>
        <dbReference type="Google" id="ProtNLM"/>
    </source>
</evidence>
<dbReference type="RefSeq" id="WP_054710360.1">
    <property type="nucleotide sequence ID" value="NZ_CP014915.1"/>
</dbReference>
<protein>
    <recommendedName>
        <fullName evidence="4">S-layer protein</fullName>
    </recommendedName>
</protein>
<dbReference type="EMBL" id="CP014924">
    <property type="protein sequence ID" value="ANZ66014.1"/>
    <property type="molecule type" value="Genomic_DNA"/>
</dbReference>
<dbReference type="KEGG" id="lpd:AYR62_01050"/>
<name>A0A1B2IVD3_9LACO</name>
<sequence>MGLAALSFVAAGAAATTTANASSYAKVTSNKTLTTDATTRNVTLTGTNALYTKAGTLKGAKVVATTTTASALNKSNQGKANFRAYRVATTNRGSVYYKVVSFDGNYRGWIYGGKSTSAYAGGVASYDTTKTATAPSASDSYTLSAATSTTENTLFYKQPAWAQYKVGRATVDGKTLTSTDAYKSSKFTFGAAVTTSREGETWYQIASVDGSTTNGLVGAWVKASNVKNTAPTATADNSVKVVYTDTKGNALSSSYDQTFVTTNTDTKAGQLAASTFKNVDNQSLSDFAKLNVPSGYKFSSFVNTDATFGGTQYVKVTEAASSKLTLKVGAIANASALTPDTTGALAVNDTVNPSSINFDSTALANLANALKGDKTVKVTSTDDVYNALSAALNATAGNVNYTNSKGTQYHYTFTVGQKATFNTVNELAHYGDSLTANVTATVVLGKAPVASTTTTADVFN</sequence>
<keyword evidence="3" id="KW-1185">Reference proteome</keyword>
<feature type="signal peptide" evidence="1">
    <location>
        <begin position="1"/>
        <end position="21"/>
    </location>
</feature>
<dbReference type="AlphaFoldDB" id="A0A1B2IVD3"/>
<dbReference type="STRING" id="240427.AYR62_01050"/>
<dbReference type="Proteomes" id="UP000093267">
    <property type="component" value="Chromosome"/>
</dbReference>
<keyword evidence="1" id="KW-0732">Signal</keyword>
<evidence type="ECO:0000313" key="2">
    <source>
        <dbReference type="EMBL" id="ANZ66014.1"/>
    </source>
</evidence>
<feature type="chain" id="PRO_5008539121" description="S-layer protein" evidence="1">
    <location>
        <begin position="22"/>
        <end position="460"/>
    </location>
</feature>
<proteinExistence type="predicted"/>
<evidence type="ECO:0000313" key="3">
    <source>
        <dbReference type="Proteomes" id="UP000093267"/>
    </source>
</evidence>
<organism evidence="2 3">
    <name type="scientific">Secundilactobacillus paracollinoides</name>
    <dbReference type="NCBI Taxonomy" id="240427"/>
    <lineage>
        <taxon>Bacteria</taxon>
        <taxon>Bacillati</taxon>
        <taxon>Bacillota</taxon>
        <taxon>Bacilli</taxon>
        <taxon>Lactobacillales</taxon>
        <taxon>Lactobacillaceae</taxon>
        <taxon>Secundilactobacillus</taxon>
    </lineage>
</organism>
<gene>
    <name evidence="2" type="ORF">AYR63_01890</name>
</gene>